<feature type="binding site" evidence="5">
    <location>
        <position position="104"/>
    </location>
    <ligand>
        <name>Zn(2+)</name>
        <dbReference type="ChEBI" id="CHEBI:29105"/>
    </ligand>
</feature>
<dbReference type="EMBL" id="JAAAXW010000053">
    <property type="protein sequence ID" value="KAF9546647.1"/>
    <property type="molecule type" value="Genomic_DNA"/>
</dbReference>
<feature type="binding site" evidence="5">
    <location>
        <position position="17"/>
    </location>
    <ligand>
        <name>Zn(2+)</name>
        <dbReference type="ChEBI" id="CHEBI:29105"/>
    </ligand>
</feature>
<evidence type="ECO:0000256" key="4">
    <source>
        <dbReference type="ARBA" id="ARBA00023136"/>
    </source>
</evidence>
<feature type="compositionally biased region" description="Polar residues" evidence="6">
    <location>
        <begin position="346"/>
        <end position="360"/>
    </location>
</feature>
<feature type="compositionally biased region" description="Polar residues" evidence="6">
    <location>
        <begin position="247"/>
        <end position="259"/>
    </location>
</feature>
<evidence type="ECO:0000259" key="7">
    <source>
        <dbReference type="PROSITE" id="PS51865"/>
    </source>
</evidence>
<comment type="subcellular location">
    <subcellularLocation>
        <location evidence="1">Golgi apparatus membrane</location>
    </subcellularLocation>
</comment>
<feature type="compositionally biased region" description="Basic and acidic residues" evidence="6">
    <location>
        <begin position="503"/>
        <end position="519"/>
    </location>
</feature>
<feature type="compositionally biased region" description="Polar residues" evidence="6">
    <location>
        <begin position="491"/>
        <end position="502"/>
    </location>
</feature>
<protein>
    <submittedName>
        <fullName evidence="8">Golgi reassembly-stacking protein 2</fullName>
    </submittedName>
</protein>
<dbReference type="AlphaFoldDB" id="A0A9P6FB29"/>
<keyword evidence="5" id="KW-0862">Zinc</keyword>
<feature type="compositionally biased region" description="Low complexity" evidence="6">
    <location>
        <begin position="439"/>
        <end position="455"/>
    </location>
</feature>
<evidence type="ECO:0000256" key="3">
    <source>
        <dbReference type="ARBA" id="ARBA00023034"/>
    </source>
</evidence>
<dbReference type="PROSITE" id="PS51865">
    <property type="entry name" value="PDZ_GRASP"/>
    <property type="match status" value="2"/>
</dbReference>
<comment type="caution">
    <text evidence="8">The sequence shown here is derived from an EMBL/GenBank/DDBJ whole genome shotgun (WGS) entry which is preliminary data.</text>
</comment>
<dbReference type="PANTHER" id="PTHR12893:SF0">
    <property type="entry name" value="GRASP65"/>
    <property type="match status" value="1"/>
</dbReference>
<evidence type="ECO:0000256" key="6">
    <source>
        <dbReference type="SAM" id="MobiDB-lite"/>
    </source>
</evidence>
<proteinExistence type="predicted"/>
<keyword evidence="4" id="KW-0472">Membrane</keyword>
<dbReference type="InterPro" id="IPR024958">
    <property type="entry name" value="GRASP_PDZ"/>
</dbReference>
<sequence>MGNSASGDKGRYRHGYHVLMVKENTPAARAGLRPYFDYIMGINGIRLNKEDSVLRDQMESSEDRPVILDIYSTREQALRKVELTPVQKWDNGKDGYIGCSIRFCLFDTISDVVWHILDVAHGSPAMEAGLCAHADYVIGTPLGIMRSEGDLYDLVEDYIADELPLHVYNANTNEVREVIIIPREDWGGQGLLGCDVGFGYLHRLPKRDSSLQTNGSGDIKEKAHPALVHTKKAAYQETPTFGEKQQLEPSADNTTTNESTPEDPITEKSAHHHHGVHDGNNNTTDTQESRDYKTTAPTPQPAKFETTVSNDERPVPAPATANDDDDEEEVMTVTVTERSSPEQPGVVTTATAEPAQSTEAVVSPVAPTDTNTAAPAVTEEEEENRKSESLSTPSEKEAPSKSEESETRIHSENLVDSEKTADLAGIDSTNETPAPPPHQQQHQQQQNRPQAIAARMKPGIHGRGSFSAGIGGGRGRIGHDGFARNGGISLQDVQAQAQQGSSEYREEKERKEKEAKVDEMSGSNESLNVQVLDHDDGSDDDSYNGEKKGGGGLKGERGGRRRTKEEMDNDFHEIVVEGMIRNMSLGSSIFPL</sequence>
<evidence type="ECO:0000256" key="5">
    <source>
        <dbReference type="PIRSR" id="PIRSR607583-1"/>
    </source>
</evidence>
<evidence type="ECO:0000256" key="2">
    <source>
        <dbReference type="ARBA" id="ARBA00022737"/>
    </source>
</evidence>
<evidence type="ECO:0000313" key="8">
    <source>
        <dbReference type="EMBL" id="KAF9546647.1"/>
    </source>
</evidence>
<evidence type="ECO:0000256" key="1">
    <source>
        <dbReference type="ARBA" id="ARBA00004394"/>
    </source>
</evidence>
<dbReference type="GO" id="GO:0000139">
    <property type="term" value="C:Golgi membrane"/>
    <property type="evidence" value="ECO:0007669"/>
    <property type="project" value="UniProtKB-SubCell"/>
</dbReference>
<feature type="region of interest" description="Disordered" evidence="6">
    <location>
        <begin position="239"/>
        <end position="566"/>
    </location>
</feature>
<dbReference type="InterPro" id="IPR007583">
    <property type="entry name" value="GRASP55_65"/>
</dbReference>
<dbReference type="SUPFAM" id="SSF50156">
    <property type="entry name" value="PDZ domain-like"/>
    <property type="match status" value="1"/>
</dbReference>
<dbReference type="Gene3D" id="2.30.42.10">
    <property type="match status" value="2"/>
</dbReference>
<name>A0A9P6FB29_9FUNG</name>
<gene>
    <name evidence="8" type="primary">GORASP2_1</name>
    <name evidence="8" type="ORF">EC957_009570</name>
</gene>
<reference evidence="8" key="1">
    <citation type="journal article" date="2020" name="Fungal Divers.">
        <title>Resolving the Mortierellaceae phylogeny through synthesis of multi-gene phylogenetics and phylogenomics.</title>
        <authorList>
            <person name="Vandepol N."/>
            <person name="Liber J."/>
            <person name="Desiro A."/>
            <person name="Na H."/>
            <person name="Kennedy M."/>
            <person name="Barry K."/>
            <person name="Grigoriev I.V."/>
            <person name="Miller A.N."/>
            <person name="O'Donnell K."/>
            <person name="Stajich J.E."/>
            <person name="Bonito G."/>
        </authorList>
    </citation>
    <scope>NUCLEOTIDE SEQUENCE</scope>
    <source>
        <strain evidence="8">NRRL 2591</strain>
    </source>
</reference>
<dbReference type="Pfam" id="PF04495">
    <property type="entry name" value="GRASP55_65"/>
    <property type="match status" value="1"/>
</dbReference>
<feature type="domain" description="PDZ GRASP-type" evidence="7">
    <location>
        <begin position="112"/>
        <end position="201"/>
    </location>
</feature>
<organism evidence="8 9">
    <name type="scientific">Mortierella hygrophila</name>
    <dbReference type="NCBI Taxonomy" id="979708"/>
    <lineage>
        <taxon>Eukaryota</taxon>
        <taxon>Fungi</taxon>
        <taxon>Fungi incertae sedis</taxon>
        <taxon>Mucoromycota</taxon>
        <taxon>Mortierellomycotina</taxon>
        <taxon>Mortierellomycetes</taxon>
        <taxon>Mortierellales</taxon>
        <taxon>Mortierellaceae</taxon>
        <taxon>Mortierella</taxon>
    </lineage>
</organism>
<feature type="compositionally biased region" description="Basic and acidic residues" evidence="6">
    <location>
        <begin position="544"/>
        <end position="566"/>
    </location>
</feature>
<feature type="domain" description="PDZ GRASP-type" evidence="7">
    <location>
        <begin position="14"/>
        <end position="106"/>
    </location>
</feature>
<dbReference type="PANTHER" id="PTHR12893">
    <property type="entry name" value="GOLGI REASSEMBLY STACKING PROTEIN GRASP"/>
    <property type="match status" value="1"/>
</dbReference>
<dbReference type="GO" id="GO:0007030">
    <property type="term" value="P:Golgi organization"/>
    <property type="evidence" value="ECO:0007669"/>
    <property type="project" value="TreeGrafter"/>
</dbReference>
<dbReference type="InterPro" id="IPR036034">
    <property type="entry name" value="PDZ_sf"/>
</dbReference>
<evidence type="ECO:0000313" key="9">
    <source>
        <dbReference type="Proteomes" id="UP000723463"/>
    </source>
</evidence>
<keyword evidence="3" id="KW-0333">Golgi apparatus</keyword>
<feature type="compositionally biased region" description="Basic and acidic residues" evidence="6">
    <location>
        <begin position="383"/>
        <end position="421"/>
    </location>
</feature>
<accession>A0A9P6FB29</accession>
<keyword evidence="9" id="KW-1185">Reference proteome</keyword>
<keyword evidence="5" id="KW-0479">Metal-binding</keyword>
<dbReference type="GO" id="GO:0046872">
    <property type="term" value="F:metal ion binding"/>
    <property type="evidence" value="ECO:0007669"/>
    <property type="project" value="UniProtKB-KW"/>
</dbReference>
<dbReference type="Proteomes" id="UP000723463">
    <property type="component" value="Unassembled WGS sequence"/>
</dbReference>
<keyword evidence="2" id="KW-0677">Repeat</keyword>